<accession>A0A8B6XBY6</accession>
<dbReference type="AlphaFoldDB" id="A0A8B6XBY6"/>
<dbReference type="OrthoDB" id="3212305at2"/>
<organism evidence="1 2">
    <name type="scientific">Derxia gummosa DSM 723</name>
    <dbReference type="NCBI Taxonomy" id="1121388"/>
    <lineage>
        <taxon>Bacteria</taxon>
        <taxon>Pseudomonadati</taxon>
        <taxon>Pseudomonadota</taxon>
        <taxon>Betaproteobacteria</taxon>
        <taxon>Burkholderiales</taxon>
        <taxon>Alcaligenaceae</taxon>
        <taxon>Derxia</taxon>
    </lineage>
</organism>
<evidence type="ECO:0000313" key="1">
    <source>
        <dbReference type="Proteomes" id="UP000675920"/>
    </source>
</evidence>
<protein>
    <submittedName>
        <fullName evidence="2">Uncharacterized protein</fullName>
    </submittedName>
</protein>
<proteinExistence type="predicted"/>
<reference evidence="2" key="1">
    <citation type="submission" date="2025-08" db="UniProtKB">
        <authorList>
            <consortium name="RefSeq"/>
        </authorList>
    </citation>
    <scope>IDENTIFICATION</scope>
</reference>
<dbReference type="RefSeq" id="WP_156924274.1">
    <property type="nucleotide sequence ID" value="NZ_AXWS01000007.1"/>
</dbReference>
<evidence type="ECO:0000313" key="2">
    <source>
        <dbReference type="RefSeq" id="WP_156924274.1"/>
    </source>
</evidence>
<dbReference type="Proteomes" id="UP000675920">
    <property type="component" value="Unplaced"/>
</dbReference>
<name>A0A8B6XBY6_9BURK</name>
<keyword evidence="1" id="KW-1185">Reference proteome</keyword>
<sequence>MQLANSVSARAPLPAFGRGPEHFFPDAHIVGLIADGAGETADCSLVLPGSGALTVHAGRRECSVAVAEQDMPRFLSARRDDFRLIPVPADAPMARRMRLEDLLWSAGYLASRGRMVAGGSLLDVVRIVRWPNFSRLPCSLDTMRMVALLTRHPTSIALATRILDIRQDEACRVYSAATCAGLVEVRNRRSATRGAGGDVSPDTWESGAQFASHASDDAEACAPAAAHEELASATVVQPARAADDAHATSAGLAAVDANPPARRGRRDTLLGQLLARIMGL</sequence>